<dbReference type="PANTHER" id="PTHR12900:SF0">
    <property type="entry name" value="CHECKPOINT PROTEIN"/>
    <property type="match status" value="1"/>
</dbReference>
<evidence type="ECO:0000256" key="2">
    <source>
        <dbReference type="ARBA" id="ARBA00005563"/>
    </source>
</evidence>
<dbReference type="GO" id="GO:0000723">
    <property type="term" value="P:telomere maintenance"/>
    <property type="evidence" value="ECO:0007669"/>
    <property type="project" value="TreeGrafter"/>
</dbReference>
<sequence>MSEERNEIVLELDIEVFEKSVAGSRSHLKMKLRQNPGEGPFLQLELRDRMTTHVIPIKLLKTAHWPKYDRPDLPDATMGVYFPPVKAVMRVLQSLKNVGPKNITLKVSNGGEMHIECQVKRAEITVYFSSLMNDTITEEQTQERWCSVRLPLKVIHAFFSGFMYMAHYNVLLNVLSDSDAELTLRRDGLVVSFVVRGTSDVYY</sequence>
<dbReference type="InterPro" id="IPR007150">
    <property type="entry name" value="HUS1/Mec3"/>
</dbReference>
<reference evidence="5 6" key="1">
    <citation type="submission" date="2019-10" db="EMBL/GenBank/DDBJ databases">
        <title>Assembly and Annotation for the nematode Trichostrongylus colubriformis.</title>
        <authorList>
            <person name="Martin J."/>
        </authorList>
    </citation>
    <scope>NUCLEOTIDE SEQUENCE [LARGE SCALE GENOMIC DNA]</scope>
    <source>
        <strain evidence="5">G859</strain>
        <tissue evidence="5">Whole worm</tissue>
    </source>
</reference>
<dbReference type="PANTHER" id="PTHR12900">
    <property type="entry name" value="MITOTIC AND DNA DAMAGE CHECKPOINT PROTEIN HUS1"/>
    <property type="match status" value="1"/>
</dbReference>
<dbReference type="GO" id="GO:0044778">
    <property type="term" value="P:meiotic DNA integrity checkpoint signaling"/>
    <property type="evidence" value="ECO:0007669"/>
    <property type="project" value="TreeGrafter"/>
</dbReference>
<evidence type="ECO:0000313" key="5">
    <source>
        <dbReference type="EMBL" id="KAK5974693.1"/>
    </source>
</evidence>
<dbReference type="GO" id="GO:0035861">
    <property type="term" value="C:site of double-strand break"/>
    <property type="evidence" value="ECO:0007669"/>
    <property type="project" value="TreeGrafter"/>
</dbReference>
<keyword evidence="3" id="KW-0539">Nucleus</keyword>
<dbReference type="Proteomes" id="UP001331761">
    <property type="component" value="Unassembled WGS sequence"/>
</dbReference>
<dbReference type="GO" id="GO:0031573">
    <property type="term" value="P:mitotic intra-S DNA damage checkpoint signaling"/>
    <property type="evidence" value="ECO:0007669"/>
    <property type="project" value="TreeGrafter"/>
</dbReference>
<dbReference type="GO" id="GO:0005730">
    <property type="term" value="C:nucleolus"/>
    <property type="evidence" value="ECO:0007669"/>
    <property type="project" value="InterPro"/>
</dbReference>
<comment type="subcellular location">
    <subcellularLocation>
        <location evidence="1">Nucleus</location>
    </subcellularLocation>
</comment>
<dbReference type="Pfam" id="PF04005">
    <property type="entry name" value="Hus1"/>
    <property type="match status" value="1"/>
</dbReference>
<accession>A0AAN8G1I7</accession>
<protein>
    <recommendedName>
        <fullName evidence="4">Checkpoint protein</fullName>
    </recommendedName>
</protein>
<organism evidence="5 6">
    <name type="scientific">Trichostrongylus colubriformis</name>
    <name type="common">Black scour worm</name>
    <dbReference type="NCBI Taxonomy" id="6319"/>
    <lineage>
        <taxon>Eukaryota</taxon>
        <taxon>Metazoa</taxon>
        <taxon>Ecdysozoa</taxon>
        <taxon>Nematoda</taxon>
        <taxon>Chromadorea</taxon>
        <taxon>Rhabditida</taxon>
        <taxon>Rhabditina</taxon>
        <taxon>Rhabditomorpha</taxon>
        <taxon>Strongyloidea</taxon>
        <taxon>Trichostrongylidae</taxon>
        <taxon>Trichostrongylus</taxon>
    </lineage>
</organism>
<dbReference type="AlphaFoldDB" id="A0AAN8G1I7"/>
<comment type="similarity">
    <text evidence="2 4">Belongs to the HUS1 family.</text>
</comment>
<dbReference type="GO" id="GO:0033314">
    <property type="term" value="P:mitotic DNA replication checkpoint signaling"/>
    <property type="evidence" value="ECO:0007669"/>
    <property type="project" value="TreeGrafter"/>
</dbReference>
<comment type="caution">
    <text evidence="5">The sequence shown here is derived from an EMBL/GenBank/DDBJ whole genome shotgun (WGS) entry which is preliminary data.</text>
</comment>
<evidence type="ECO:0000256" key="3">
    <source>
        <dbReference type="ARBA" id="ARBA00023242"/>
    </source>
</evidence>
<dbReference type="GO" id="GO:0006289">
    <property type="term" value="P:nucleotide-excision repair"/>
    <property type="evidence" value="ECO:0007669"/>
    <property type="project" value="TreeGrafter"/>
</dbReference>
<evidence type="ECO:0000256" key="1">
    <source>
        <dbReference type="ARBA" id="ARBA00004123"/>
    </source>
</evidence>
<keyword evidence="6" id="KW-1185">Reference proteome</keyword>
<dbReference type="EMBL" id="WIXE01013929">
    <property type="protein sequence ID" value="KAK5974693.1"/>
    <property type="molecule type" value="Genomic_DNA"/>
</dbReference>
<proteinExistence type="inferred from homology"/>
<dbReference type="InterPro" id="IPR016580">
    <property type="entry name" value="HUS1"/>
</dbReference>
<dbReference type="PIRSF" id="PIRSF011312">
    <property type="entry name" value="Cell_cycle_HUS1"/>
    <property type="match status" value="1"/>
</dbReference>
<evidence type="ECO:0000256" key="4">
    <source>
        <dbReference type="PIRNR" id="PIRNR011312"/>
    </source>
</evidence>
<name>A0AAN8G1I7_TRICO</name>
<dbReference type="GO" id="GO:0030896">
    <property type="term" value="C:checkpoint clamp complex"/>
    <property type="evidence" value="ECO:0007669"/>
    <property type="project" value="InterPro"/>
</dbReference>
<dbReference type="Gene3D" id="3.70.10.10">
    <property type="match status" value="1"/>
</dbReference>
<dbReference type="GO" id="GO:0000724">
    <property type="term" value="P:double-strand break repair via homologous recombination"/>
    <property type="evidence" value="ECO:0007669"/>
    <property type="project" value="TreeGrafter"/>
</dbReference>
<evidence type="ECO:0000313" key="6">
    <source>
        <dbReference type="Proteomes" id="UP001331761"/>
    </source>
</evidence>
<gene>
    <name evidence="5" type="ORF">GCK32_010063</name>
</gene>